<dbReference type="PANTHER" id="PTHR21039">
    <property type="entry name" value="HISTIDINOL PHOSPHATASE-RELATED"/>
    <property type="match status" value="1"/>
</dbReference>
<keyword evidence="4 8" id="KW-0028">Amino-acid biosynthesis</keyword>
<reference evidence="10 11" key="1">
    <citation type="submission" date="2016-12" db="EMBL/GenBank/DDBJ databases">
        <authorList>
            <person name="Song W.-J."/>
            <person name="Kurnit D.M."/>
        </authorList>
    </citation>
    <scope>NUCLEOTIDE SEQUENCE [LARGE SCALE GENOMIC DNA]</scope>
    <source>
        <strain evidence="10 11">DSM 11393</strain>
    </source>
</reference>
<dbReference type="InterPro" id="IPR004013">
    <property type="entry name" value="PHP_dom"/>
</dbReference>
<evidence type="ECO:0000256" key="7">
    <source>
        <dbReference type="ARBA" id="ARBA00049158"/>
    </source>
</evidence>
<accession>A0A1M7TEM9</accession>
<evidence type="ECO:0000256" key="1">
    <source>
        <dbReference type="ARBA" id="ARBA00004970"/>
    </source>
</evidence>
<dbReference type="STRING" id="1121455.SAMN02745728_01921"/>
<evidence type="ECO:0000313" key="10">
    <source>
        <dbReference type="EMBL" id="SHN69209.1"/>
    </source>
</evidence>
<name>A0A1M7TEM9_9BACT</name>
<dbReference type="InterPro" id="IPR016195">
    <property type="entry name" value="Pol/histidinol_Pase-like"/>
</dbReference>
<dbReference type="Pfam" id="PF02811">
    <property type="entry name" value="PHP"/>
    <property type="match status" value="1"/>
</dbReference>
<evidence type="ECO:0000256" key="6">
    <source>
        <dbReference type="ARBA" id="ARBA00023102"/>
    </source>
</evidence>
<dbReference type="GO" id="GO:0004401">
    <property type="term" value="F:histidinol-phosphatase activity"/>
    <property type="evidence" value="ECO:0007669"/>
    <property type="project" value="UniProtKB-UniRule"/>
</dbReference>
<dbReference type="PANTHER" id="PTHR21039:SF0">
    <property type="entry name" value="HISTIDINOL-PHOSPHATASE"/>
    <property type="match status" value="1"/>
</dbReference>
<evidence type="ECO:0000256" key="2">
    <source>
        <dbReference type="ARBA" id="ARBA00009152"/>
    </source>
</evidence>
<dbReference type="RefSeq" id="WP_072697607.1">
    <property type="nucleotide sequence ID" value="NZ_FRDI01000011.1"/>
</dbReference>
<dbReference type="CDD" id="cd12110">
    <property type="entry name" value="PHP_HisPPase_Hisj_like"/>
    <property type="match status" value="1"/>
</dbReference>
<evidence type="ECO:0000256" key="3">
    <source>
        <dbReference type="ARBA" id="ARBA00013085"/>
    </source>
</evidence>
<dbReference type="EC" id="3.1.3.15" evidence="3 8"/>
<evidence type="ECO:0000313" key="11">
    <source>
        <dbReference type="Proteomes" id="UP000186469"/>
    </source>
</evidence>
<organism evidence="10 11">
    <name type="scientific">Desulfovibrio litoralis DSM 11393</name>
    <dbReference type="NCBI Taxonomy" id="1121455"/>
    <lineage>
        <taxon>Bacteria</taxon>
        <taxon>Pseudomonadati</taxon>
        <taxon>Thermodesulfobacteriota</taxon>
        <taxon>Desulfovibrionia</taxon>
        <taxon>Desulfovibrionales</taxon>
        <taxon>Desulfovibrionaceae</taxon>
        <taxon>Desulfovibrio</taxon>
    </lineage>
</organism>
<dbReference type="GO" id="GO:0005737">
    <property type="term" value="C:cytoplasm"/>
    <property type="evidence" value="ECO:0007669"/>
    <property type="project" value="TreeGrafter"/>
</dbReference>
<evidence type="ECO:0000259" key="9">
    <source>
        <dbReference type="SMART" id="SM00481"/>
    </source>
</evidence>
<sequence length="273" mass="31369">MITVDLHSHTKYSHAQASSQEMYNAALIKGLKIFGFSEHSPRPSAYIYPQDYQERLNANFKNYHNEVKALQNNSDGILVLHGLELDYIREEESYVKTLCQAEAYDYVIAGLHFLGKWGFDSSAKDWEVLSEEQAFKYYEEYYNDLYRLTQTGLFNIVAHPDLIKIFSVHIFKRWLNMPSSQALVYKALKGIKESGMAMEISSAGLRKPCNEIYPCDVLMQMAAELKLPISFGSDAHCVNTVAFGFDLLETYAKKFGFTQSVYFKERKMISQAF</sequence>
<proteinExistence type="inferred from homology"/>
<keyword evidence="11" id="KW-1185">Reference proteome</keyword>
<dbReference type="SUPFAM" id="SSF89550">
    <property type="entry name" value="PHP domain-like"/>
    <property type="match status" value="1"/>
</dbReference>
<dbReference type="Gene3D" id="3.20.20.140">
    <property type="entry name" value="Metal-dependent hydrolases"/>
    <property type="match status" value="1"/>
</dbReference>
<keyword evidence="6 8" id="KW-0368">Histidine biosynthesis</keyword>
<dbReference type="NCBIfam" id="TIGR01856">
    <property type="entry name" value="hisJ_fam"/>
    <property type="match status" value="1"/>
</dbReference>
<dbReference type="SMART" id="SM00481">
    <property type="entry name" value="POLIIIAc"/>
    <property type="match status" value="1"/>
</dbReference>
<evidence type="ECO:0000256" key="4">
    <source>
        <dbReference type="ARBA" id="ARBA00022605"/>
    </source>
</evidence>
<dbReference type="Proteomes" id="UP000186469">
    <property type="component" value="Unassembled WGS sequence"/>
</dbReference>
<comment type="similarity">
    <text evidence="2 8">Belongs to the PHP hydrolase family. HisK subfamily.</text>
</comment>
<dbReference type="InterPro" id="IPR003141">
    <property type="entry name" value="Pol/His_phosphatase_N"/>
</dbReference>
<evidence type="ECO:0000256" key="5">
    <source>
        <dbReference type="ARBA" id="ARBA00022801"/>
    </source>
</evidence>
<dbReference type="AlphaFoldDB" id="A0A1M7TEM9"/>
<dbReference type="UniPathway" id="UPA00031">
    <property type="reaction ID" value="UER00013"/>
</dbReference>
<comment type="catalytic activity">
    <reaction evidence="7 8">
        <text>L-histidinol phosphate + H2O = L-histidinol + phosphate</text>
        <dbReference type="Rhea" id="RHEA:14465"/>
        <dbReference type="ChEBI" id="CHEBI:15377"/>
        <dbReference type="ChEBI" id="CHEBI:43474"/>
        <dbReference type="ChEBI" id="CHEBI:57699"/>
        <dbReference type="ChEBI" id="CHEBI:57980"/>
        <dbReference type="EC" id="3.1.3.15"/>
    </reaction>
</comment>
<dbReference type="OrthoDB" id="9775255at2"/>
<feature type="domain" description="Polymerase/histidinol phosphatase N-terminal" evidence="9">
    <location>
        <begin position="4"/>
        <end position="89"/>
    </location>
</feature>
<dbReference type="GO" id="GO:0000105">
    <property type="term" value="P:L-histidine biosynthetic process"/>
    <property type="evidence" value="ECO:0007669"/>
    <property type="project" value="UniProtKB-UniRule"/>
</dbReference>
<keyword evidence="5 8" id="KW-0378">Hydrolase</keyword>
<comment type="pathway">
    <text evidence="1 8">Amino-acid biosynthesis; L-histidine biosynthesis; L-histidine from 5-phospho-alpha-D-ribose 1-diphosphate: step 8/9.</text>
</comment>
<dbReference type="InterPro" id="IPR010140">
    <property type="entry name" value="Histidinol_P_phosphatase_HisJ"/>
</dbReference>
<gene>
    <name evidence="10" type="ORF">SAMN02745728_01921</name>
</gene>
<protein>
    <recommendedName>
        <fullName evidence="3 8">Histidinol-phosphatase</fullName>
        <shortName evidence="8">HolPase</shortName>
        <ecNumber evidence="3 8">3.1.3.15</ecNumber>
    </recommendedName>
</protein>
<evidence type="ECO:0000256" key="8">
    <source>
        <dbReference type="RuleBase" id="RU366003"/>
    </source>
</evidence>
<dbReference type="EMBL" id="FRDI01000011">
    <property type="protein sequence ID" value="SHN69209.1"/>
    <property type="molecule type" value="Genomic_DNA"/>
</dbReference>